<evidence type="ECO:0000313" key="2">
    <source>
        <dbReference type="EMBL" id="PVX27996.1"/>
    </source>
</evidence>
<organism evidence="2 3">
    <name type="scientific">Sphingomonas pokkalii</name>
    <dbReference type="NCBI Taxonomy" id="2175090"/>
    <lineage>
        <taxon>Bacteria</taxon>
        <taxon>Pseudomonadati</taxon>
        <taxon>Pseudomonadota</taxon>
        <taxon>Alphaproteobacteria</taxon>
        <taxon>Sphingomonadales</taxon>
        <taxon>Sphingomonadaceae</taxon>
        <taxon>Sphingomonas</taxon>
    </lineage>
</organism>
<evidence type="ECO:0008006" key="4">
    <source>
        <dbReference type="Google" id="ProtNLM"/>
    </source>
</evidence>
<feature type="chain" id="PRO_5015779923" description="Calcium-dependent phosphoinositide phospholipase C" evidence="1">
    <location>
        <begin position="20"/>
        <end position="362"/>
    </location>
</feature>
<dbReference type="GO" id="GO:0006629">
    <property type="term" value="P:lipid metabolic process"/>
    <property type="evidence" value="ECO:0007669"/>
    <property type="project" value="InterPro"/>
</dbReference>
<dbReference type="SUPFAM" id="SSF51695">
    <property type="entry name" value="PLC-like phosphodiesterases"/>
    <property type="match status" value="1"/>
</dbReference>
<comment type="caution">
    <text evidence="2">The sequence shown here is derived from an EMBL/GenBank/DDBJ whole genome shotgun (WGS) entry which is preliminary data.</text>
</comment>
<evidence type="ECO:0000313" key="3">
    <source>
        <dbReference type="Proteomes" id="UP000245890"/>
    </source>
</evidence>
<dbReference type="InterPro" id="IPR032075">
    <property type="entry name" value="PI-PLC-C1"/>
</dbReference>
<dbReference type="RefSeq" id="WP_116467452.1">
    <property type="nucleotide sequence ID" value="NZ_QENQ01000001.1"/>
</dbReference>
<keyword evidence="3" id="KW-1185">Reference proteome</keyword>
<protein>
    <recommendedName>
        <fullName evidence="4">Calcium-dependent phosphoinositide phospholipase C</fullName>
    </recommendedName>
</protein>
<dbReference type="CDD" id="cd08589">
    <property type="entry name" value="PI-PLCc_SaPLC1_like"/>
    <property type="match status" value="1"/>
</dbReference>
<dbReference type="Gene3D" id="3.20.20.190">
    <property type="entry name" value="Phosphatidylinositol (PI) phosphodiesterase"/>
    <property type="match status" value="1"/>
</dbReference>
<reference evidence="2 3" key="1">
    <citation type="submission" date="2018-05" db="EMBL/GenBank/DDBJ databases">
        <title>Description of Sphingomonas pokkalii sp nov, isolated from the rhizosphere of saline tolerant pokkali rice and its draft genome analysis.</title>
        <authorList>
            <person name="Menon R."/>
            <person name="Kumari S."/>
            <person name="Rameshkumar N."/>
        </authorList>
    </citation>
    <scope>NUCLEOTIDE SEQUENCE [LARGE SCALE GENOMIC DNA]</scope>
    <source>
        <strain evidence="2 3">L3B27</strain>
    </source>
</reference>
<feature type="signal peptide" evidence="1">
    <location>
        <begin position="1"/>
        <end position="19"/>
    </location>
</feature>
<gene>
    <name evidence="2" type="ORF">DD559_00385</name>
</gene>
<keyword evidence="1" id="KW-0732">Signal</keyword>
<dbReference type="OrthoDB" id="195526at2"/>
<dbReference type="InterPro" id="IPR017946">
    <property type="entry name" value="PLC-like_Pdiesterase_TIM-brl"/>
</dbReference>
<evidence type="ECO:0000256" key="1">
    <source>
        <dbReference type="SAM" id="SignalP"/>
    </source>
</evidence>
<dbReference type="Pfam" id="PF16670">
    <property type="entry name" value="PI-PLC-C1"/>
    <property type="match status" value="1"/>
</dbReference>
<dbReference type="GO" id="GO:0008081">
    <property type="term" value="F:phosphoric diester hydrolase activity"/>
    <property type="evidence" value="ECO:0007669"/>
    <property type="project" value="InterPro"/>
</dbReference>
<dbReference type="EMBL" id="QENQ01000001">
    <property type="protein sequence ID" value="PVX27996.1"/>
    <property type="molecule type" value="Genomic_DNA"/>
</dbReference>
<sequence>MMMRIGWMIGAAGLLMAMAPGGSMPDADKRLDSLRLDQVRMLGSHNSYRPYPLPQVEARIRALAPKEWDGLAYGHPPLESQLALGLRQLEIDVAPDPQGGAYAAPYADGPAEIKAEMAAPGAKTIHVPGLDWQTHCRTFRACMAIFRRWSDAHPGHLPVMLLVNASDVRPIPGLRTTDIGFDAATLDALDSDIAATLGRERVITPDDVRGNLPTLREAVTAHRWPTVGASRGKFLLVLDTSEANEERYRSGHASLKGRMMFGWYPEDAPEAAFFNMQSPSKDMATITRRVRAGFMVRTRADSETLEARNHDRSRLDAAITSGAQLISTDYYEGAPDPRGLNFRVSLGNGTVICNSVSARCAK</sequence>
<dbReference type="Proteomes" id="UP000245890">
    <property type="component" value="Unassembled WGS sequence"/>
</dbReference>
<name>A0A2U0S9E6_9SPHN</name>
<accession>A0A2U0S9E6</accession>
<dbReference type="AlphaFoldDB" id="A0A2U0S9E6"/>
<proteinExistence type="predicted"/>